<dbReference type="PROSITE" id="PS50125">
    <property type="entry name" value="GUANYLATE_CYCLASE_2"/>
    <property type="match status" value="1"/>
</dbReference>
<dbReference type="GO" id="GO:0019934">
    <property type="term" value="P:cGMP-mediated signaling"/>
    <property type="evidence" value="ECO:0007669"/>
    <property type="project" value="TreeGrafter"/>
</dbReference>
<dbReference type="WBParaSite" id="PDA_v2.g14246.t1">
    <property type="protein sequence ID" value="PDA_v2.g14246.t1"/>
    <property type="gene ID" value="PDA_v2.g14246"/>
</dbReference>
<dbReference type="CDD" id="cd07302">
    <property type="entry name" value="CHD"/>
    <property type="match status" value="1"/>
</dbReference>
<dbReference type="SUPFAM" id="SSF55073">
    <property type="entry name" value="Nucleotide cyclase"/>
    <property type="match status" value="1"/>
</dbReference>
<dbReference type="GO" id="GO:0008074">
    <property type="term" value="C:guanylate cyclase complex, soluble"/>
    <property type="evidence" value="ECO:0007669"/>
    <property type="project" value="TreeGrafter"/>
</dbReference>
<evidence type="ECO:0000256" key="2">
    <source>
        <dbReference type="ARBA" id="ARBA00023239"/>
    </source>
</evidence>
<feature type="domain" description="Guanylate cyclase" evidence="4">
    <location>
        <begin position="1"/>
        <end position="117"/>
    </location>
</feature>
<dbReference type="Proteomes" id="UP000887578">
    <property type="component" value="Unplaced"/>
</dbReference>
<reference evidence="6" key="1">
    <citation type="submission" date="2022-11" db="UniProtKB">
        <authorList>
            <consortium name="WormBaseParasite"/>
        </authorList>
    </citation>
    <scope>IDENTIFICATION</scope>
</reference>
<accession>A0A914P873</accession>
<proteinExistence type="predicted"/>
<dbReference type="AlphaFoldDB" id="A0A914P873"/>
<evidence type="ECO:0000259" key="4">
    <source>
        <dbReference type="PROSITE" id="PS50125"/>
    </source>
</evidence>
<dbReference type="InterPro" id="IPR029787">
    <property type="entry name" value="Nucleotide_cyclase"/>
</dbReference>
<evidence type="ECO:0000313" key="6">
    <source>
        <dbReference type="WBParaSite" id="PDA_v2.g14246.t1"/>
    </source>
</evidence>
<dbReference type="PANTHER" id="PTHR45655">
    <property type="entry name" value="GUANYLATE CYCLASE SOLUBLE SUBUNIT BETA-2"/>
    <property type="match status" value="1"/>
</dbReference>
<evidence type="ECO:0000256" key="3">
    <source>
        <dbReference type="SAM" id="MobiDB-lite"/>
    </source>
</evidence>
<comment type="catalytic activity">
    <reaction evidence="1">
        <text>GTP = 3',5'-cyclic GMP + diphosphate</text>
        <dbReference type="Rhea" id="RHEA:13665"/>
        <dbReference type="ChEBI" id="CHEBI:33019"/>
        <dbReference type="ChEBI" id="CHEBI:37565"/>
        <dbReference type="ChEBI" id="CHEBI:57746"/>
        <dbReference type="EC" id="4.6.1.2"/>
    </reaction>
</comment>
<dbReference type="Pfam" id="PF00211">
    <property type="entry name" value="Guanylate_cyc"/>
    <property type="match status" value="1"/>
</dbReference>
<dbReference type="GO" id="GO:0070482">
    <property type="term" value="P:response to oxygen levels"/>
    <property type="evidence" value="ECO:0007669"/>
    <property type="project" value="TreeGrafter"/>
</dbReference>
<keyword evidence="5" id="KW-1185">Reference proteome</keyword>
<dbReference type="InterPro" id="IPR001054">
    <property type="entry name" value="A/G_cyclase"/>
</dbReference>
<evidence type="ECO:0000313" key="5">
    <source>
        <dbReference type="Proteomes" id="UP000887578"/>
    </source>
</evidence>
<evidence type="ECO:0000256" key="1">
    <source>
        <dbReference type="ARBA" id="ARBA00001436"/>
    </source>
</evidence>
<organism evidence="5 6">
    <name type="scientific">Panagrolaimus davidi</name>
    <dbReference type="NCBI Taxonomy" id="227884"/>
    <lineage>
        <taxon>Eukaryota</taxon>
        <taxon>Metazoa</taxon>
        <taxon>Ecdysozoa</taxon>
        <taxon>Nematoda</taxon>
        <taxon>Chromadorea</taxon>
        <taxon>Rhabditida</taxon>
        <taxon>Tylenchina</taxon>
        <taxon>Panagrolaimomorpha</taxon>
        <taxon>Panagrolaimoidea</taxon>
        <taxon>Panagrolaimidae</taxon>
        <taxon>Panagrolaimus</taxon>
    </lineage>
</organism>
<feature type="region of interest" description="Disordered" evidence="3">
    <location>
        <begin position="234"/>
        <end position="266"/>
    </location>
</feature>
<dbReference type="PANTHER" id="PTHR45655:SF1">
    <property type="entry name" value="SOLUBLE GUANYLATE CYCLASE GCY-37"/>
    <property type="match status" value="1"/>
</dbReference>
<dbReference type="SMART" id="SM00044">
    <property type="entry name" value="CYCc"/>
    <property type="match status" value="1"/>
</dbReference>
<name>A0A914P873_9BILA</name>
<sequence length="266" mass="29526">MNSQCAPKDIVILMTSLFHIYDRLIDLHDCYKVLSIMDCYFIISGVPKVCIDHADKILNLALGLMFEAKQVNVPQLNLPVMLRIAIHSGPVVAGVLGKKKIRYGVVGETVNITKRLLLNSEPGKILVTNSTRLSAAKSALNAYEMATKGYLNIGNKQATCTYYLDKNTKQSIWELTGRSKEANSIGDGYKEVHCSTVMQKWINIEADIRKQERVIEALQNKTSHFSGATEKLRKMRESFRSHHHSNDSGFSAGSGTESSSSICTIT</sequence>
<feature type="compositionally biased region" description="Low complexity" evidence="3">
    <location>
        <begin position="248"/>
        <end position="266"/>
    </location>
</feature>
<dbReference type="GO" id="GO:0004383">
    <property type="term" value="F:guanylate cyclase activity"/>
    <property type="evidence" value="ECO:0007669"/>
    <property type="project" value="UniProtKB-EC"/>
</dbReference>
<keyword evidence="2" id="KW-0456">Lyase</keyword>
<feature type="compositionally biased region" description="Basic and acidic residues" evidence="3">
    <location>
        <begin position="234"/>
        <end position="246"/>
    </location>
</feature>
<protein>
    <submittedName>
        <fullName evidence="6">Guanylate cyclase domain-containing protein</fullName>
    </submittedName>
</protein>
<dbReference type="Gene3D" id="3.30.70.1230">
    <property type="entry name" value="Nucleotide cyclase"/>
    <property type="match status" value="1"/>
</dbReference>